<keyword evidence="4" id="KW-1185">Reference proteome</keyword>
<dbReference type="AlphaFoldDB" id="A0A1I0ISM1"/>
<evidence type="ECO:0000313" key="4">
    <source>
        <dbReference type="Proteomes" id="UP000199180"/>
    </source>
</evidence>
<evidence type="ECO:0000256" key="1">
    <source>
        <dbReference type="SAM" id="Phobius"/>
    </source>
</evidence>
<gene>
    <name evidence="3" type="ORF">SAMN04489858_11829</name>
</gene>
<feature type="transmembrane region" description="Helical" evidence="1">
    <location>
        <begin position="48"/>
        <end position="69"/>
    </location>
</feature>
<sequence length="173" mass="18402">MKYLIEERRGEAICLLLLLATGIALLVGAAALPAPMFDPLGPAGLPRYIAYLMLVLLAVRLAALVREVGAETAERRRNMLGAGERGIPRAEGTDAPQFVKLLLVSLITLIYLAALTFGGIPFIWLTLVFLAALGAAMSDGSPRRLIAVAAIAVVLSFALTYIFTDVLSVVLPE</sequence>
<evidence type="ECO:0000259" key="2">
    <source>
        <dbReference type="Pfam" id="PF07331"/>
    </source>
</evidence>
<dbReference type="STRING" id="364199.SAMN04489858_11829"/>
<dbReference type="InterPro" id="IPR009936">
    <property type="entry name" value="DUF1468"/>
</dbReference>
<name>A0A1I0ISM1_9RHOB</name>
<accession>A0A1I0ISM1</accession>
<dbReference type="EMBL" id="FOHO01000018">
    <property type="protein sequence ID" value="SET99525.1"/>
    <property type="molecule type" value="Genomic_DNA"/>
</dbReference>
<reference evidence="3 4" key="1">
    <citation type="submission" date="2016-10" db="EMBL/GenBank/DDBJ databases">
        <authorList>
            <person name="de Groot N.N."/>
        </authorList>
    </citation>
    <scope>NUCLEOTIDE SEQUENCE [LARGE SCALE GENOMIC DNA]</scope>
    <source>
        <strain evidence="3 4">DSM 17862</strain>
    </source>
</reference>
<feature type="transmembrane region" description="Helical" evidence="1">
    <location>
        <begin position="98"/>
        <end position="114"/>
    </location>
</feature>
<proteinExistence type="predicted"/>
<feature type="domain" description="DUF1468" evidence="2">
    <location>
        <begin position="13"/>
        <end position="172"/>
    </location>
</feature>
<keyword evidence="1" id="KW-1133">Transmembrane helix</keyword>
<dbReference type="Proteomes" id="UP000199180">
    <property type="component" value="Unassembled WGS sequence"/>
</dbReference>
<protein>
    <submittedName>
        <fullName evidence="3">Tripartite tricarboxylate transporter TctB family protein</fullName>
    </submittedName>
</protein>
<feature type="transmembrane region" description="Helical" evidence="1">
    <location>
        <begin position="12"/>
        <end position="36"/>
    </location>
</feature>
<keyword evidence="1" id="KW-0812">Transmembrane</keyword>
<feature type="transmembrane region" description="Helical" evidence="1">
    <location>
        <begin position="145"/>
        <end position="163"/>
    </location>
</feature>
<keyword evidence="1" id="KW-0472">Membrane</keyword>
<organism evidence="3 4">
    <name type="scientific">Paracoccus homiensis</name>
    <dbReference type="NCBI Taxonomy" id="364199"/>
    <lineage>
        <taxon>Bacteria</taxon>
        <taxon>Pseudomonadati</taxon>
        <taxon>Pseudomonadota</taxon>
        <taxon>Alphaproteobacteria</taxon>
        <taxon>Rhodobacterales</taxon>
        <taxon>Paracoccaceae</taxon>
        <taxon>Paracoccus</taxon>
    </lineage>
</organism>
<dbReference type="Pfam" id="PF07331">
    <property type="entry name" value="TctB"/>
    <property type="match status" value="1"/>
</dbReference>
<evidence type="ECO:0000313" key="3">
    <source>
        <dbReference type="EMBL" id="SET99525.1"/>
    </source>
</evidence>
<dbReference type="RefSeq" id="WP_090737449.1">
    <property type="nucleotide sequence ID" value="NZ_FOHO01000018.1"/>
</dbReference>